<evidence type="ECO:0000256" key="5">
    <source>
        <dbReference type="ARBA" id="ARBA00022840"/>
    </source>
</evidence>
<proteinExistence type="inferred from homology"/>
<feature type="binding site" evidence="7">
    <location>
        <position position="288"/>
    </location>
    <ligand>
        <name>ATP</name>
        <dbReference type="ChEBI" id="CHEBI:30616"/>
    </ligand>
</feature>
<keyword evidence="3 7" id="KW-0547">Nucleotide-binding</keyword>
<keyword evidence="4 7" id="KW-0418">Kinase</keyword>
<evidence type="ECO:0000256" key="8">
    <source>
        <dbReference type="RuleBase" id="RU000505"/>
    </source>
</evidence>
<dbReference type="Pfam" id="PF00217">
    <property type="entry name" value="ATP-gua_Ptrans"/>
    <property type="match status" value="1"/>
</dbReference>
<evidence type="ECO:0000256" key="1">
    <source>
        <dbReference type="ARBA" id="ARBA00006798"/>
    </source>
</evidence>
<dbReference type="InterPro" id="IPR036802">
    <property type="entry name" value="ATP-guanido_PTrfase_N_sf"/>
</dbReference>
<dbReference type="SUPFAM" id="SSF55931">
    <property type="entry name" value="Glutamine synthetase/guanido kinase"/>
    <property type="match status" value="1"/>
</dbReference>
<dbReference type="FunFam" id="1.10.135.10:FF:000003">
    <property type="entry name" value="Three-domain arginine kinase"/>
    <property type="match status" value="1"/>
</dbReference>
<accession>A0A6J8BB32</accession>
<feature type="domain" description="Phosphagen kinase N-terminal" evidence="9">
    <location>
        <begin position="66"/>
        <end position="150"/>
    </location>
</feature>
<evidence type="ECO:0000256" key="3">
    <source>
        <dbReference type="ARBA" id="ARBA00022741"/>
    </source>
</evidence>
<keyword evidence="5 7" id="KW-0067">ATP-binding</keyword>
<dbReference type="AlphaFoldDB" id="A0A6J8BB32"/>
<evidence type="ECO:0000259" key="10">
    <source>
        <dbReference type="PROSITE" id="PS51510"/>
    </source>
</evidence>
<sequence length="425" mass="49035">MPIQDAFSGGHKDTIRPFQAMTTESYRFILIMVYSLCKWTETFPVRNDTDALDDSFHTIFRTTHMACIELEDLWRNISTHTSKSLLKKHLSEEKYINLKKLSTKYGTTLADVIRSGCKNLDSKVGVYACDPEGYTVFKDLLDPIICDFHRVKEVNHPKCDYGDLTNLKFRELDEAGDFIISTRVRIGRCHKGFPFPPLLTNVQRKEMEVMTVKALDTLEGDLKGAYHSLETMPRNEYQKLVDDHIMFRDDNHTLSDAGGYDGWPVGRGVYLNNNRTFIVWVNEGDHLRFISMEKGSDLSSVYKRLIFALQQVEMKVEFAYDNKRGFLSNCPSNLGTCLRASVHLKMPKLERYKEMLNEICDRNNLQLRGVNGEHTESAEAVYDVSNKRRLGLTEYQAVCEMYNGVEELIKTEQQLEENNGIFMFD</sequence>
<dbReference type="PANTHER" id="PTHR11547">
    <property type="entry name" value="ARGININE OR CREATINE KINASE"/>
    <property type="match status" value="1"/>
</dbReference>
<feature type="domain" description="Phosphagen kinase C-terminal" evidence="10">
    <location>
        <begin position="178"/>
        <end position="415"/>
    </location>
</feature>
<reference evidence="11 12" key="1">
    <citation type="submission" date="2020-06" db="EMBL/GenBank/DDBJ databases">
        <authorList>
            <person name="Li R."/>
            <person name="Bekaert M."/>
        </authorList>
    </citation>
    <scope>NUCLEOTIDE SEQUENCE [LARGE SCALE GENOMIC DNA]</scope>
    <source>
        <strain evidence="12">wild</strain>
    </source>
</reference>
<keyword evidence="12" id="KW-1185">Reference proteome</keyword>
<dbReference type="OrthoDB" id="430219at2759"/>
<dbReference type="PROSITE" id="PS00112">
    <property type="entry name" value="PHOSPHAGEN_KINASE"/>
    <property type="match status" value="1"/>
</dbReference>
<protein>
    <submittedName>
        <fullName evidence="11">E2.7.3.3</fullName>
        <ecNumber evidence="11">2.7.3.3</ecNumber>
    </submittedName>
</protein>
<dbReference type="PANTHER" id="PTHR11547:SF38">
    <property type="entry name" value="ARGININE KINASE 1-RELATED"/>
    <property type="match status" value="1"/>
</dbReference>
<comment type="similarity">
    <text evidence="1 6 8">Belongs to the ATP:guanido phosphotransferase family.</text>
</comment>
<evidence type="ECO:0000256" key="7">
    <source>
        <dbReference type="PROSITE-ProRule" id="PRU00843"/>
    </source>
</evidence>
<evidence type="ECO:0000256" key="4">
    <source>
        <dbReference type="ARBA" id="ARBA00022777"/>
    </source>
</evidence>
<dbReference type="PROSITE" id="PS51509">
    <property type="entry name" value="PHOSPHAGEN_KINASE_N"/>
    <property type="match status" value="1"/>
</dbReference>
<dbReference type="Gene3D" id="3.30.590.10">
    <property type="entry name" value="Glutamine synthetase/guanido kinase, catalytic domain"/>
    <property type="match status" value="1"/>
</dbReference>
<dbReference type="InterPro" id="IPR022414">
    <property type="entry name" value="ATP-guanido_PTrfase_cat"/>
</dbReference>
<dbReference type="FunFam" id="3.30.590.10:FF:000006">
    <property type="entry name" value="Arginine kinase 1"/>
    <property type="match status" value="1"/>
</dbReference>
<dbReference type="GO" id="GO:0004054">
    <property type="term" value="F:arginine kinase activity"/>
    <property type="evidence" value="ECO:0007669"/>
    <property type="project" value="UniProtKB-EC"/>
</dbReference>
<dbReference type="InterPro" id="IPR022415">
    <property type="entry name" value="ATP-guanido_PTrfase_AS"/>
</dbReference>
<dbReference type="PROSITE" id="PS51510">
    <property type="entry name" value="PHOSPHAGEN_KINASE_C"/>
    <property type="match status" value="1"/>
</dbReference>
<organism evidence="11 12">
    <name type="scientific">Mytilus coruscus</name>
    <name type="common">Sea mussel</name>
    <dbReference type="NCBI Taxonomy" id="42192"/>
    <lineage>
        <taxon>Eukaryota</taxon>
        <taxon>Metazoa</taxon>
        <taxon>Spiralia</taxon>
        <taxon>Lophotrochozoa</taxon>
        <taxon>Mollusca</taxon>
        <taxon>Bivalvia</taxon>
        <taxon>Autobranchia</taxon>
        <taxon>Pteriomorphia</taxon>
        <taxon>Mytilida</taxon>
        <taxon>Mytiloidea</taxon>
        <taxon>Mytilidae</taxon>
        <taxon>Mytilinae</taxon>
        <taxon>Mytilus</taxon>
    </lineage>
</organism>
<dbReference type="Gene3D" id="1.10.135.10">
    <property type="entry name" value="ATP:guanido phosphotransferase, N-terminal domain"/>
    <property type="match status" value="1"/>
</dbReference>
<evidence type="ECO:0000313" key="11">
    <source>
        <dbReference type="EMBL" id="CAC5381122.1"/>
    </source>
</evidence>
<feature type="binding site" evidence="7">
    <location>
        <position position="244"/>
    </location>
    <ligand>
        <name>ATP</name>
        <dbReference type="ChEBI" id="CHEBI:30616"/>
    </ligand>
</feature>
<keyword evidence="2 7" id="KW-0808">Transferase</keyword>
<name>A0A6J8BB32_MYTCO</name>
<gene>
    <name evidence="11" type="ORF">MCOR_17033</name>
</gene>
<dbReference type="InterPro" id="IPR014746">
    <property type="entry name" value="Gln_synth/guanido_kin_cat_dom"/>
</dbReference>
<evidence type="ECO:0000256" key="6">
    <source>
        <dbReference type="PROSITE-ProRule" id="PRU00842"/>
    </source>
</evidence>
<dbReference type="Proteomes" id="UP000507470">
    <property type="component" value="Unassembled WGS sequence"/>
</dbReference>
<dbReference type="SUPFAM" id="SSF48034">
    <property type="entry name" value="Guanido kinase N-terminal domain"/>
    <property type="match status" value="1"/>
</dbReference>
<feature type="binding site" evidence="7">
    <location>
        <begin position="181"/>
        <end position="185"/>
    </location>
    <ligand>
        <name>ATP</name>
        <dbReference type="ChEBI" id="CHEBI:30616"/>
    </ligand>
</feature>
<dbReference type="EMBL" id="CACVKT020002996">
    <property type="protein sequence ID" value="CAC5381122.1"/>
    <property type="molecule type" value="Genomic_DNA"/>
</dbReference>
<dbReference type="InterPro" id="IPR000749">
    <property type="entry name" value="ATP-guanido_PTrfase"/>
</dbReference>
<feature type="binding site" evidence="7">
    <location>
        <begin position="368"/>
        <end position="373"/>
    </location>
    <ligand>
        <name>ATP</name>
        <dbReference type="ChEBI" id="CHEBI:30616"/>
    </ligand>
</feature>
<evidence type="ECO:0000313" key="12">
    <source>
        <dbReference type="Proteomes" id="UP000507470"/>
    </source>
</evidence>
<dbReference type="EC" id="2.7.3.3" evidence="11"/>
<evidence type="ECO:0000256" key="2">
    <source>
        <dbReference type="ARBA" id="ARBA00022679"/>
    </source>
</evidence>
<dbReference type="InterPro" id="IPR022413">
    <property type="entry name" value="ATP-guanido_PTrfase_N"/>
</dbReference>
<evidence type="ECO:0000259" key="9">
    <source>
        <dbReference type="PROSITE" id="PS51509"/>
    </source>
</evidence>
<dbReference type="GO" id="GO:0004111">
    <property type="term" value="F:creatine kinase activity"/>
    <property type="evidence" value="ECO:0007669"/>
    <property type="project" value="InterPro"/>
</dbReference>
<feature type="binding site" evidence="7">
    <location>
        <begin position="339"/>
        <end position="343"/>
    </location>
    <ligand>
        <name>ATP</name>
        <dbReference type="ChEBI" id="CHEBI:30616"/>
    </ligand>
</feature>
<dbReference type="Pfam" id="PF02807">
    <property type="entry name" value="ATP-gua_PtransN"/>
    <property type="match status" value="1"/>
</dbReference>
<dbReference type="GO" id="GO:0046314">
    <property type="term" value="P:phosphocreatine biosynthetic process"/>
    <property type="evidence" value="ECO:0007669"/>
    <property type="project" value="InterPro"/>
</dbReference>
<dbReference type="GO" id="GO:0005524">
    <property type="term" value="F:ATP binding"/>
    <property type="evidence" value="ECO:0007669"/>
    <property type="project" value="UniProtKB-UniRule"/>
</dbReference>
<dbReference type="GO" id="GO:0005615">
    <property type="term" value="C:extracellular space"/>
    <property type="evidence" value="ECO:0007669"/>
    <property type="project" value="TreeGrafter"/>
</dbReference>